<dbReference type="InterPro" id="IPR039765">
    <property type="entry name" value="Yip5/YIPF1/YIPF2"/>
</dbReference>
<feature type="compositionally biased region" description="Low complexity" evidence="7">
    <location>
        <begin position="294"/>
        <end position="303"/>
    </location>
</feature>
<feature type="region of interest" description="Disordered" evidence="7">
    <location>
        <begin position="248"/>
        <end position="303"/>
    </location>
</feature>
<accession>A0A6A4WAD3</accession>
<comment type="subcellular location">
    <subcellularLocation>
        <location evidence="6">Golgi apparatus membrane</location>
        <topology evidence="6">Multi-pass membrane protein</topology>
    </subcellularLocation>
    <subcellularLocation>
        <location evidence="1">Membrane</location>
        <topology evidence="1">Multi-pass membrane protein</topology>
    </subcellularLocation>
</comment>
<feature type="transmembrane region" description="Helical" evidence="6">
    <location>
        <begin position="199"/>
        <end position="223"/>
    </location>
</feature>
<organism evidence="9 10">
    <name type="scientific">Amphibalanus amphitrite</name>
    <name type="common">Striped barnacle</name>
    <name type="synonym">Balanus amphitrite</name>
    <dbReference type="NCBI Taxonomy" id="1232801"/>
    <lineage>
        <taxon>Eukaryota</taxon>
        <taxon>Metazoa</taxon>
        <taxon>Ecdysozoa</taxon>
        <taxon>Arthropoda</taxon>
        <taxon>Crustacea</taxon>
        <taxon>Multicrustacea</taxon>
        <taxon>Cirripedia</taxon>
        <taxon>Thoracica</taxon>
        <taxon>Thoracicalcarea</taxon>
        <taxon>Balanomorpha</taxon>
        <taxon>Balanoidea</taxon>
        <taxon>Balanidae</taxon>
        <taxon>Amphibalaninae</taxon>
        <taxon>Amphibalanus</taxon>
    </lineage>
</organism>
<feature type="transmembrane region" description="Helical" evidence="6">
    <location>
        <begin position="172"/>
        <end position="192"/>
    </location>
</feature>
<evidence type="ECO:0000256" key="4">
    <source>
        <dbReference type="ARBA" id="ARBA00022989"/>
    </source>
</evidence>
<sequence length="303" mass="32086">MDHCCRQLLGEEKPAGGGGAIWTVEYYRRYFNVDTSDVRDRCLWSMVPKPGTNFLKDRLQQNPDLYGPFWIGVTLVISIAVMGNLANYLQVAAAGDRYHWRYDFHKLTLAATVVFCYSCLVPIALWAVLWWRGVQATVTLLQLVCLYGYSLTVYIPISVLCASGVWQLQWALMLAGFAVSGAVLAASLWSALGEEQRRLAIAVTAVVLLLHLALAAGFLLYFFRSPVPATDVQATTAAAAVAAATAEKTAAPASPAAKRAASDPAAPAGDQGAAAAKTKDAPPPDAAGGGGADAGAAAKPAQR</sequence>
<dbReference type="GO" id="GO:0000139">
    <property type="term" value="C:Golgi membrane"/>
    <property type="evidence" value="ECO:0007669"/>
    <property type="project" value="UniProtKB-SubCell"/>
</dbReference>
<gene>
    <name evidence="9" type="primary">YIPF1</name>
    <name evidence="9" type="ORF">FJT64_025722</name>
</gene>
<evidence type="ECO:0000259" key="8">
    <source>
        <dbReference type="Pfam" id="PF04893"/>
    </source>
</evidence>
<comment type="caution">
    <text evidence="9">The sequence shown here is derived from an EMBL/GenBank/DDBJ whole genome shotgun (WGS) entry which is preliminary data.</text>
</comment>
<comment type="similarity">
    <text evidence="2 6">Belongs to the YIP1 family.</text>
</comment>
<keyword evidence="4 6" id="KW-1133">Transmembrane helix</keyword>
<dbReference type="GO" id="GO:0016192">
    <property type="term" value="P:vesicle-mediated transport"/>
    <property type="evidence" value="ECO:0007669"/>
    <property type="project" value="InterPro"/>
</dbReference>
<evidence type="ECO:0000313" key="9">
    <source>
        <dbReference type="EMBL" id="KAF0302179.1"/>
    </source>
</evidence>
<evidence type="ECO:0000256" key="6">
    <source>
        <dbReference type="RuleBase" id="RU361264"/>
    </source>
</evidence>
<keyword evidence="3 6" id="KW-0812">Transmembrane</keyword>
<feature type="domain" description="Yip1" evidence="8">
    <location>
        <begin position="44"/>
        <end position="216"/>
    </location>
</feature>
<keyword evidence="10" id="KW-1185">Reference proteome</keyword>
<dbReference type="PANTHER" id="PTHR12822:SF2">
    <property type="entry name" value="PROTEIN YIPF"/>
    <property type="match status" value="1"/>
</dbReference>
<reference evidence="9 10" key="1">
    <citation type="submission" date="2019-07" db="EMBL/GenBank/DDBJ databases">
        <title>Draft genome assembly of a fouling barnacle, Amphibalanus amphitrite (Darwin, 1854): The first reference genome for Thecostraca.</title>
        <authorList>
            <person name="Kim W."/>
        </authorList>
    </citation>
    <scope>NUCLEOTIDE SEQUENCE [LARGE SCALE GENOMIC DNA]</scope>
    <source>
        <strain evidence="9">SNU_AA5</strain>
        <tissue evidence="9">Soma without cirri and trophi</tissue>
    </source>
</reference>
<name>A0A6A4WAD3_AMPAM</name>
<evidence type="ECO:0000256" key="5">
    <source>
        <dbReference type="ARBA" id="ARBA00023136"/>
    </source>
</evidence>
<dbReference type="PANTHER" id="PTHR12822">
    <property type="entry name" value="PROTEIN YIPF"/>
    <property type="match status" value="1"/>
</dbReference>
<proteinExistence type="inferred from homology"/>
<dbReference type="Proteomes" id="UP000440578">
    <property type="component" value="Unassembled WGS sequence"/>
</dbReference>
<evidence type="ECO:0000256" key="2">
    <source>
        <dbReference type="ARBA" id="ARBA00010596"/>
    </source>
</evidence>
<feature type="transmembrane region" description="Helical" evidence="6">
    <location>
        <begin position="65"/>
        <end position="89"/>
    </location>
</feature>
<protein>
    <recommendedName>
        <fullName evidence="6">Protein YIPF</fullName>
    </recommendedName>
</protein>
<dbReference type="OrthoDB" id="10256463at2759"/>
<dbReference type="Pfam" id="PF04893">
    <property type="entry name" value="Yip1"/>
    <property type="match status" value="1"/>
</dbReference>
<dbReference type="EMBL" id="VIIS01001085">
    <property type="protein sequence ID" value="KAF0302179.1"/>
    <property type="molecule type" value="Genomic_DNA"/>
</dbReference>
<evidence type="ECO:0000256" key="1">
    <source>
        <dbReference type="ARBA" id="ARBA00004141"/>
    </source>
</evidence>
<feature type="transmembrane region" description="Helical" evidence="6">
    <location>
        <begin position="109"/>
        <end position="131"/>
    </location>
</feature>
<dbReference type="GO" id="GO:0031267">
    <property type="term" value="F:small GTPase binding"/>
    <property type="evidence" value="ECO:0007669"/>
    <property type="project" value="InterPro"/>
</dbReference>
<evidence type="ECO:0000256" key="7">
    <source>
        <dbReference type="SAM" id="MobiDB-lite"/>
    </source>
</evidence>
<dbReference type="AlphaFoldDB" id="A0A6A4WAD3"/>
<feature type="transmembrane region" description="Helical" evidence="6">
    <location>
        <begin position="143"/>
        <end position="166"/>
    </location>
</feature>
<feature type="compositionally biased region" description="Low complexity" evidence="7">
    <location>
        <begin position="248"/>
        <end position="276"/>
    </location>
</feature>
<evidence type="ECO:0000256" key="3">
    <source>
        <dbReference type="ARBA" id="ARBA00022692"/>
    </source>
</evidence>
<dbReference type="InterPro" id="IPR006977">
    <property type="entry name" value="Yip1_dom"/>
</dbReference>
<keyword evidence="5 6" id="KW-0472">Membrane</keyword>
<evidence type="ECO:0000313" key="10">
    <source>
        <dbReference type="Proteomes" id="UP000440578"/>
    </source>
</evidence>